<gene>
    <name evidence="2" type="ORF">NNO07_24140</name>
</gene>
<sequence length="390" mass="43928">MKIKVLCFIGYYLPGYKAGGPLRTISNMTLHLKDDIEFWIVTRDRDLGDGLPYSNVRVNEWQNIYGANVYYLSPECCTVRHIARVISETPHDVLYLNSFYDPIFTIKPLLIRRFLGAATKPCVVAPRGEFSAGAASLKATKKKLYNVVSGFFELYKGVTFQASSEHEAQDIVRALRTDRARIEIATDLPGLKPHLETEPDSEAQPDAGGILKVIFLSRISPMKNLDFAINALSLTRGAIEFNIYGPIEDDNYWEECQMLFSGLPSSVSISYCGSVPPVETQRIFSQHDLFFFPTRGENYGHVIAESLSAGTPVLLSDQTPWLDLESQGLGWDMPLDSPKAFAEQIDKFAGMEPSLRRQQRTLVQTQARKLLQNPEIVKANRDLFFARLQF</sequence>
<dbReference type="Pfam" id="PF00534">
    <property type="entry name" value="Glycos_transf_1"/>
    <property type="match status" value="1"/>
</dbReference>
<feature type="domain" description="Glycosyl transferase family 1" evidence="1">
    <location>
        <begin position="211"/>
        <end position="356"/>
    </location>
</feature>
<evidence type="ECO:0000313" key="3">
    <source>
        <dbReference type="Proteomes" id="UP001211689"/>
    </source>
</evidence>
<dbReference type="PANTHER" id="PTHR45947:SF3">
    <property type="entry name" value="SULFOQUINOVOSYL TRANSFERASE SQD2"/>
    <property type="match status" value="1"/>
</dbReference>
<evidence type="ECO:0000313" key="2">
    <source>
        <dbReference type="EMBL" id="MDA8486166.1"/>
    </source>
</evidence>
<proteinExistence type="predicted"/>
<dbReference type="RefSeq" id="WP_271472186.1">
    <property type="nucleotide sequence ID" value="NZ_JANEWF010000041.1"/>
</dbReference>
<name>A0ABT4YB97_METRE</name>
<protein>
    <submittedName>
        <fullName evidence="2">Glycosyltransferase family 4 protein</fullName>
    </submittedName>
</protein>
<dbReference type="Proteomes" id="UP001211689">
    <property type="component" value="Unassembled WGS sequence"/>
</dbReference>
<dbReference type="EMBL" id="JANEWF010000041">
    <property type="protein sequence ID" value="MDA8486166.1"/>
    <property type="molecule type" value="Genomic_DNA"/>
</dbReference>
<reference evidence="2 3" key="1">
    <citation type="submission" date="2022-07" db="EMBL/GenBank/DDBJ databases">
        <title>Genome Analysis of Selected Gammaproteobacteria from Nigerian Food snails.</title>
        <authorList>
            <person name="Okafor A.C."/>
        </authorList>
    </citation>
    <scope>NUCLEOTIDE SEQUENCE [LARGE SCALE GENOMIC DNA]</scope>
    <source>
        <strain evidence="2 3">Awg 2</strain>
    </source>
</reference>
<dbReference type="SUPFAM" id="SSF53756">
    <property type="entry name" value="UDP-Glycosyltransferase/glycogen phosphorylase"/>
    <property type="match status" value="1"/>
</dbReference>
<dbReference type="CDD" id="cd03801">
    <property type="entry name" value="GT4_PimA-like"/>
    <property type="match status" value="1"/>
</dbReference>
<evidence type="ECO:0000259" key="1">
    <source>
        <dbReference type="Pfam" id="PF00534"/>
    </source>
</evidence>
<comment type="caution">
    <text evidence="2">The sequence shown here is derived from an EMBL/GenBank/DDBJ whole genome shotgun (WGS) entry which is preliminary data.</text>
</comment>
<keyword evidence="3" id="KW-1185">Reference proteome</keyword>
<dbReference type="PANTHER" id="PTHR45947">
    <property type="entry name" value="SULFOQUINOVOSYL TRANSFERASE SQD2"/>
    <property type="match status" value="1"/>
</dbReference>
<accession>A0ABT4YB97</accession>
<dbReference type="Gene3D" id="3.40.50.2000">
    <property type="entry name" value="Glycogen Phosphorylase B"/>
    <property type="match status" value="1"/>
</dbReference>
<dbReference type="InterPro" id="IPR050194">
    <property type="entry name" value="Glycosyltransferase_grp1"/>
</dbReference>
<organism evidence="2 3">
    <name type="scientific">Metapseudomonas resinovorans</name>
    <name type="common">Pseudomonas resinovorans</name>
    <dbReference type="NCBI Taxonomy" id="53412"/>
    <lineage>
        <taxon>Bacteria</taxon>
        <taxon>Pseudomonadati</taxon>
        <taxon>Pseudomonadota</taxon>
        <taxon>Gammaproteobacteria</taxon>
        <taxon>Pseudomonadales</taxon>
        <taxon>Pseudomonadaceae</taxon>
        <taxon>Metapseudomonas</taxon>
    </lineage>
</organism>
<dbReference type="InterPro" id="IPR001296">
    <property type="entry name" value="Glyco_trans_1"/>
</dbReference>